<reference evidence="2" key="1">
    <citation type="submission" date="2016-10" db="EMBL/GenBank/DDBJ databases">
        <authorList>
            <person name="Varghese N."/>
            <person name="Submissions S."/>
        </authorList>
    </citation>
    <scope>NUCLEOTIDE SEQUENCE [LARGE SCALE GENOMIC DNA]</scope>
    <source>
        <strain evidence="2">DS-12</strain>
    </source>
</reference>
<protein>
    <submittedName>
        <fullName evidence="1">Bacteriocin-protection, YdeI or OmpD-Associated</fullName>
    </submittedName>
</protein>
<dbReference type="EMBL" id="FOVI01000052">
    <property type="protein sequence ID" value="SFO40203.1"/>
    <property type="molecule type" value="Genomic_DNA"/>
</dbReference>
<dbReference type="OrthoDB" id="2243618at2"/>
<evidence type="ECO:0000313" key="2">
    <source>
        <dbReference type="Proteomes" id="UP000199036"/>
    </source>
</evidence>
<dbReference type="STRING" id="913024.SAMN05421741_1522"/>
<sequence>MFKFKAQLEIIGINPFVYIPDEVLDAVFKEAGRNKGPIPINGTINEKAYTQTLVRFKGAWRLYINTIMLSDSPRRIGEYLDVTIKFDPLDRSVEPHPDFALALQKNKTAEKVFLQIPPFLRKEIIRYINSLKTPEKRAENIEKAIGFLLGKNKFIGRDKLNAK</sequence>
<name>A0A1I5GWD0_9FLAO</name>
<keyword evidence="2" id="KW-1185">Reference proteome</keyword>
<evidence type="ECO:0000313" key="1">
    <source>
        <dbReference type="EMBL" id="SFO40203.1"/>
    </source>
</evidence>
<dbReference type="SUPFAM" id="SSF141694">
    <property type="entry name" value="AF2212/PG0164-like"/>
    <property type="match status" value="1"/>
</dbReference>
<accession>A0A1I5GWD0</accession>
<gene>
    <name evidence="1" type="ORF">SAMN05421741_1522</name>
</gene>
<organism evidence="1 2">
    <name type="scientific">Paenimyroides ummariense</name>
    <dbReference type="NCBI Taxonomy" id="913024"/>
    <lineage>
        <taxon>Bacteria</taxon>
        <taxon>Pseudomonadati</taxon>
        <taxon>Bacteroidota</taxon>
        <taxon>Flavobacteriia</taxon>
        <taxon>Flavobacteriales</taxon>
        <taxon>Flavobacteriaceae</taxon>
        <taxon>Paenimyroides</taxon>
    </lineage>
</organism>
<dbReference type="Proteomes" id="UP000199036">
    <property type="component" value="Unassembled WGS sequence"/>
</dbReference>
<dbReference type="Pfam" id="PF13376">
    <property type="entry name" value="OmdA"/>
    <property type="match status" value="1"/>
</dbReference>
<dbReference type="AlphaFoldDB" id="A0A1I5GWD0"/>
<proteinExistence type="predicted"/>